<accession>A0AA39LQ76</accession>
<feature type="transmembrane region" description="Helical" evidence="6">
    <location>
        <begin position="257"/>
        <end position="276"/>
    </location>
</feature>
<feature type="region of interest" description="Disordered" evidence="5">
    <location>
        <begin position="1"/>
        <end position="46"/>
    </location>
</feature>
<feature type="domain" description="SLC12A transporter C-terminal" evidence="8">
    <location>
        <begin position="843"/>
        <end position="1071"/>
    </location>
</feature>
<feature type="compositionally biased region" description="Acidic residues" evidence="5">
    <location>
        <begin position="965"/>
        <end position="975"/>
    </location>
</feature>
<evidence type="ECO:0000256" key="1">
    <source>
        <dbReference type="ARBA" id="ARBA00004141"/>
    </source>
</evidence>
<proteinExistence type="predicted"/>
<feature type="compositionally biased region" description="Basic and acidic residues" evidence="5">
    <location>
        <begin position="976"/>
        <end position="996"/>
    </location>
</feature>
<feature type="transmembrane region" description="Helical" evidence="6">
    <location>
        <begin position="550"/>
        <end position="569"/>
    </location>
</feature>
<dbReference type="GO" id="GO:0015379">
    <property type="term" value="F:potassium:chloride symporter activity"/>
    <property type="evidence" value="ECO:0007669"/>
    <property type="project" value="TreeGrafter"/>
</dbReference>
<evidence type="ECO:0000256" key="6">
    <source>
        <dbReference type="SAM" id="Phobius"/>
    </source>
</evidence>
<dbReference type="Gene3D" id="1.20.1740.10">
    <property type="entry name" value="Amino acid/polyamine transporter I"/>
    <property type="match status" value="1"/>
</dbReference>
<evidence type="ECO:0000256" key="5">
    <source>
        <dbReference type="SAM" id="MobiDB-lite"/>
    </source>
</evidence>
<feature type="transmembrane region" description="Helical" evidence="6">
    <location>
        <begin position="228"/>
        <end position="245"/>
    </location>
</feature>
<reference evidence="9" key="1">
    <citation type="submission" date="2023-06" db="EMBL/GenBank/DDBJ databases">
        <title>Genomic analysis of the entomopathogenic nematode Steinernema hermaphroditum.</title>
        <authorList>
            <person name="Schwarz E.M."/>
            <person name="Heppert J.K."/>
            <person name="Baniya A."/>
            <person name="Schwartz H.T."/>
            <person name="Tan C.-H."/>
            <person name="Antoshechkin I."/>
            <person name="Sternberg P.W."/>
            <person name="Goodrich-Blair H."/>
            <person name="Dillman A.R."/>
        </authorList>
    </citation>
    <scope>NUCLEOTIDE SEQUENCE</scope>
    <source>
        <strain evidence="9">PS9179</strain>
        <tissue evidence="9">Whole animal</tissue>
    </source>
</reference>
<dbReference type="InterPro" id="IPR004842">
    <property type="entry name" value="SLC12A_fam"/>
</dbReference>
<dbReference type="GO" id="GO:0007268">
    <property type="term" value="P:chemical synaptic transmission"/>
    <property type="evidence" value="ECO:0007669"/>
    <property type="project" value="TreeGrafter"/>
</dbReference>
<comment type="subcellular location">
    <subcellularLocation>
        <location evidence="1">Membrane</location>
        <topology evidence="1">Multi-pass membrane protein</topology>
    </subcellularLocation>
</comment>
<feature type="domain" description="SLC12A transporter C-terminal" evidence="8">
    <location>
        <begin position="709"/>
        <end position="828"/>
    </location>
</feature>
<evidence type="ECO:0000313" key="10">
    <source>
        <dbReference type="Proteomes" id="UP001175271"/>
    </source>
</evidence>
<dbReference type="GO" id="GO:0045202">
    <property type="term" value="C:synapse"/>
    <property type="evidence" value="ECO:0007669"/>
    <property type="project" value="GOC"/>
</dbReference>
<dbReference type="AlphaFoldDB" id="A0AA39LQ76"/>
<evidence type="ECO:0000259" key="7">
    <source>
        <dbReference type="Pfam" id="PF00324"/>
    </source>
</evidence>
<evidence type="ECO:0000259" key="8">
    <source>
        <dbReference type="Pfam" id="PF03522"/>
    </source>
</evidence>
<dbReference type="EMBL" id="JAUCMV010000004">
    <property type="protein sequence ID" value="KAK0405274.1"/>
    <property type="molecule type" value="Genomic_DNA"/>
</dbReference>
<evidence type="ECO:0000313" key="9">
    <source>
        <dbReference type="EMBL" id="KAK0405274.1"/>
    </source>
</evidence>
<keyword evidence="10" id="KW-1185">Reference proteome</keyword>
<gene>
    <name evidence="9" type="ORF">QR680_017894</name>
</gene>
<dbReference type="GO" id="GO:1990573">
    <property type="term" value="P:potassium ion import across plasma membrane"/>
    <property type="evidence" value="ECO:0007669"/>
    <property type="project" value="TreeGrafter"/>
</dbReference>
<feature type="domain" description="Amino acid permease/ SLC12A" evidence="7">
    <location>
        <begin position="128"/>
        <end position="342"/>
    </location>
</feature>
<dbReference type="Pfam" id="PF00324">
    <property type="entry name" value="AA_permease"/>
    <property type="match status" value="2"/>
</dbReference>
<dbReference type="PANTHER" id="PTHR11827:SF53">
    <property type="entry name" value="K+_CL-COTRANSPORTER"/>
    <property type="match status" value="1"/>
</dbReference>
<feature type="transmembrane region" description="Helical" evidence="6">
    <location>
        <begin position="575"/>
        <end position="596"/>
    </location>
</feature>
<organism evidence="9 10">
    <name type="scientific">Steinernema hermaphroditum</name>
    <dbReference type="NCBI Taxonomy" id="289476"/>
    <lineage>
        <taxon>Eukaryota</taxon>
        <taxon>Metazoa</taxon>
        <taxon>Ecdysozoa</taxon>
        <taxon>Nematoda</taxon>
        <taxon>Chromadorea</taxon>
        <taxon>Rhabditida</taxon>
        <taxon>Tylenchina</taxon>
        <taxon>Panagrolaimomorpha</taxon>
        <taxon>Strongyloidoidea</taxon>
        <taxon>Steinernematidae</taxon>
        <taxon>Steinernema</taxon>
    </lineage>
</organism>
<feature type="transmembrane region" description="Helical" evidence="6">
    <location>
        <begin position="608"/>
        <end position="626"/>
    </location>
</feature>
<comment type="caution">
    <text evidence="9">The sequence shown here is derived from an EMBL/GenBank/DDBJ whole genome shotgun (WGS) entry which is preliminary data.</text>
</comment>
<dbReference type="GO" id="GO:0055064">
    <property type="term" value="P:chloride ion homeostasis"/>
    <property type="evidence" value="ECO:0007669"/>
    <property type="project" value="TreeGrafter"/>
</dbReference>
<feature type="domain" description="Amino acid permease/ SLC12A" evidence="7">
    <location>
        <begin position="406"/>
        <end position="690"/>
    </location>
</feature>
<keyword evidence="4 6" id="KW-0472">Membrane</keyword>
<evidence type="ECO:0008006" key="11">
    <source>
        <dbReference type="Google" id="ProtNLM"/>
    </source>
</evidence>
<keyword evidence="3 6" id="KW-1133">Transmembrane helix</keyword>
<sequence length="1072" mass="117526">MSTGNDPEGGLQAATPRKTFIKSKVEDGVEGSDISRSNSAVSDSAAAQALNGVRGTDKVAPAAEEKGLFSWGSFRKYDEESGHAGNLALFEEGEETFFSSYLKAYTTPGAADEESKKKKADLGVMLGVYLPTIQHILGVTMFIRLAWCVGVAGIGQTFLMLFLCCFCTFLTSISVSAVATNGKVEGGGPYFLISRNLGPEFGSAVGILFYLANTVAASMYLVGGVEILLLYIFPGLTIGGTAVHTDTGLMGMMSHNLRFYSTILLLIEFCIVAMGVKFVQLLAPVSLVCVLLSILSCYAGGFEKTLNPEAGQCICMLGEHLLQAKHILPEGYGLEDICTFCVKNATNVVEFFCPGGVCSPLFLENNMKCVNGYPGFASNALIENLGTNYLKFGEYALGQQADKNVEVFQDVTTSFFLLLAIYFPAVTGIFTGTNMSGDLKNPQASIPGGTIAATLTTSFIYFSLALVFGMAISGPLLRDKYGLSLDGGMVVASLAWPSPWILLIGAFLSTFGAALQCLCSAPRLLHSIAKDDVIPLLTPFAKLTKNNEPFVGLILTTIISELAILMGAMDQIAAVVDFFFLMCYAFVNLICVLHSVLGAPNWRPRFQYYHWTLSLLGAFLCFFIMFSTHWDYAIISCVLCLVIYKYVEWKGAKKEWGDGIRGLALSTAQYSLMKIDDKDPHPKNWRPQVLLMHSMPWSKETVDVRYLNLMNLASQLKAGKGLSIIVSFLRGDPSSIDDHKNAEEIKKRMEFDMGQLKLRGFAKAVIYGEDQLSGSLTTLIQSCGMGGLRPNTLLLSWPVKDIDEGDAEFQTFIDKLHAGVAMDMSLIVAKGITDFPTSVVKLTGTIDVYWIVQDGGLCLLMAYLLKQNRVWRHCKLRVIAIAQETDNNVRMQEELESYVYALRIDAKILVVELSDPQITKVAFERTLLMEERTKFLKGAQQILAAAKEQSTEPKEETAESKCSDEGTEIDLVSDSEEAKDASPTDKKVSEKDRKMRALDRSKVHKMNTAVRLNEVILERSADSQLILMNLPKPPRTLGALDDYMHYLEVLSNDVKRVLFVRGTGQEVITTTS</sequence>
<dbReference type="Proteomes" id="UP001175271">
    <property type="component" value="Unassembled WGS sequence"/>
</dbReference>
<feature type="transmembrane region" description="Helical" evidence="6">
    <location>
        <begin position="201"/>
        <end position="222"/>
    </location>
</feature>
<dbReference type="PANTHER" id="PTHR11827">
    <property type="entry name" value="SOLUTE CARRIER FAMILY 12, CATION COTRANSPORTERS"/>
    <property type="match status" value="1"/>
</dbReference>
<feature type="transmembrane region" description="Helical" evidence="6">
    <location>
        <begin position="459"/>
        <end position="477"/>
    </location>
</feature>
<evidence type="ECO:0000256" key="4">
    <source>
        <dbReference type="ARBA" id="ARBA00023136"/>
    </source>
</evidence>
<dbReference type="Pfam" id="PF03522">
    <property type="entry name" value="SLC12"/>
    <property type="match status" value="2"/>
</dbReference>
<protein>
    <recommendedName>
        <fullName evidence="11">Amino acid permease/ SLC12A domain-containing protein</fullName>
    </recommendedName>
</protein>
<keyword evidence="2 6" id="KW-0812">Transmembrane</keyword>
<dbReference type="InterPro" id="IPR018491">
    <property type="entry name" value="SLC12_C"/>
</dbReference>
<dbReference type="GO" id="GO:0006884">
    <property type="term" value="P:cell volume homeostasis"/>
    <property type="evidence" value="ECO:0007669"/>
    <property type="project" value="TreeGrafter"/>
</dbReference>
<feature type="transmembrane region" description="Helical" evidence="6">
    <location>
        <begin position="159"/>
        <end position="180"/>
    </location>
</feature>
<dbReference type="GO" id="GO:0005886">
    <property type="term" value="C:plasma membrane"/>
    <property type="evidence" value="ECO:0007669"/>
    <property type="project" value="TreeGrafter"/>
</dbReference>
<evidence type="ECO:0000256" key="2">
    <source>
        <dbReference type="ARBA" id="ARBA00022692"/>
    </source>
</evidence>
<feature type="transmembrane region" description="Helical" evidence="6">
    <location>
        <begin position="282"/>
        <end position="302"/>
    </location>
</feature>
<name>A0AA39LQ76_9BILA</name>
<feature type="region of interest" description="Disordered" evidence="5">
    <location>
        <begin position="946"/>
        <end position="996"/>
    </location>
</feature>
<feature type="transmembrane region" description="Helical" evidence="6">
    <location>
        <begin position="126"/>
        <end position="147"/>
    </location>
</feature>
<dbReference type="InterPro" id="IPR004841">
    <property type="entry name" value="AA-permease/SLC12A_dom"/>
</dbReference>
<evidence type="ECO:0000256" key="3">
    <source>
        <dbReference type="ARBA" id="ARBA00022989"/>
    </source>
</evidence>
<feature type="compositionally biased region" description="Basic and acidic residues" evidence="5">
    <location>
        <begin position="949"/>
        <end position="964"/>
    </location>
</feature>
<dbReference type="GO" id="GO:0055075">
    <property type="term" value="P:potassium ion homeostasis"/>
    <property type="evidence" value="ECO:0007669"/>
    <property type="project" value="TreeGrafter"/>
</dbReference>